<reference evidence="3" key="1">
    <citation type="submission" date="2020-11" db="EMBL/GenBank/DDBJ databases">
        <authorList>
            <consortium name="DOE Joint Genome Institute"/>
            <person name="Ahrendt S."/>
            <person name="Riley R."/>
            <person name="Andreopoulos W."/>
            <person name="Labutti K."/>
            <person name="Pangilinan J."/>
            <person name="Ruiz-Duenas F.J."/>
            <person name="Barrasa J.M."/>
            <person name="Sanchez-Garcia M."/>
            <person name="Camarero S."/>
            <person name="Miyauchi S."/>
            <person name="Serrano A."/>
            <person name="Linde D."/>
            <person name="Babiker R."/>
            <person name="Drula E."/>
            <person name="Ayuso-Fernandez I."/>
            <person name="Pacheco R."/>
            <person name="Padilla G."/>
            <person name="Ferreira P."/>
            <person name="Barriuso J."/>
            <person name="Kellner H."/>
            <person name="Castanera R."/>
            <person name="Alfaro M."/>
            <person name="Ramirez L."/>
            <person name="Pisabarro A.G."/>
            <person name="Kuo A."/>
            <person name="Tritt A."/>
            <person name="Lipzen A."/>
            <person name="He G."/>
            <person name="Yan M."/>
            <person name="Ng V."/>
            <person name="Cullen D."/>
            <person name="Martin F."/>
            <person name="Rosso M.-N."/>
            <person name="Henrissat B."/>
            <person name="Hibbett D."/>
            <person name="Martinez A.T."/>
            <person name="Grigoriev I.V."/>
        </authorList>
    </citation>
    <scope>NUCLEOTIDE SEQUENCE</scope>
    <source>
        <strain evidence="3">AH 40177</strain>
    </source>
</reference>
<dbReference type="GO" id="GO:0034058">
    <property type="term" value="P:endosomal vesicle fusion"/>
    <property type="evidence" value="ECO:0007669"/>
    <property type="project" value="TreeGrafter"/>
</dbReference>
<dbReference type="InterPro" id="IPR032914">
    <property type="entry name" value="Vam6/VPS39/TRAP1"/>
</dbReference>
<dbReference type="OrthoDB" id="10258882at2759"/>
<dbReference type="EMBL" id="JADNRY010000018">
    <property type="protein sequence ID" value="KAF9073468.1"/>
    <property type="molecule type" value="Genomic_DNA"/>
</dbReference>
<dbReference type="InterPro" id="IPR019452">
    <property type="entry name" value="VPS39/TGF_beta_rcpt-assoc_1"/>
</dbReference>
<dbReference type="AlphaFoldDB" id="A0A9P5Q2E2"/>
<dbReference type="Proteomes" id="UP000772434">
    <property type="component" value="Unassembled WGS sequence"/>
</dbReference>
<dbReference type="PANTHER" id="PTHR12894">
    <property type="entry name" value="CNH DOMAIN CONTAINING"/>
    <property type="match status" value="1"/>
</dbReference>
<comment type="caution">
    <text evidence="3">The sequence shown here is derived from an EMBL/GenBank/DDBJ whole genome shotgun (WGS) entry which is preliminary data.</text>
</comment>
<organism evidence="3 4">
    <name type="scientific">Rhodocollybia butyracea</name>
    <dbReference type="NCBI Taxonomy" id="206335"/>
    <lineage>
        <taxon>Eukaryota</taxon>
        <taxon>Fungi</taxon>
        <taxon>Dikarya</taxon>
        <taxon>Basidiomycota</taxon>
        <taxon>Agaricomycotina</taxon>
        <taxon>Agaricomycetes</taxon>
        <taxon>Agaricomycetidae</taxon>
        <taxon>Agaricales</taxon>
        <taxon>Marasmiineae</taxon>
        <taxon>Omphalotaceae</taxon>
        <taxon>Rhodocollybia</taxon>
    </lineage>
</organism>
<name>A0A9P5Q2E2_9AGAR</name>
<dbReference type="GO" id="GO:0016020">
    <property type="term" value="C:membrane"/>
    <property type="evidence" value="ECO:0007669"/>
    <property type="project" value="TreeGrafter"/>
</dbReference>
<sequence length="754" mass="83660">MSRSLVLLLGRHSLQSLVPATLISQVESLLDNHRIQNAVDLADQERRRQLYGGVRVDEAEVEQLHYIYQRIGFQCFQETLFEDAGKHLFDGELDARILVSYFPSLRGTLGRAKDYVNMFTGVAEHVPSEPSVEEIIAANLVRNYSPHLAPNTREAPSTAELRKILHIAAEDMLEAFLRKCRTRRVLDNQSDESTLTLSDEYAVVDTVLVKLFAKSEKTKDLYALLHETHHVVLSEVESVLVETGQYNALSVLYQHSGEDEKLLEVWAKIIDQEWTDEDIPDPIGNMVTHITKLIQSKPPAHSEITRKWALWLMQEKRDPESGLKLLVSSRSPSTTRASGKRRHPQNNKSVSNLEELDAGKQDQELLVRIREVNPGIVVQYLEYLILQLGIKTREIHVEYAMSCINGVLDYLKNTEVERLWRAKAASYFSSSSANTSPSSLSSTTPLPFVSYFASTTPDSPSKRARIKTLLFLQTSGLYDASIIKEKILGVLATTSEGAGSSSGSKAKHKPLILGLELAILESKLGNHHAVLECLVRDVGDSASAEAYCTSGIDREVIPARIRRTITESTEGLNDWKDTVIAVGKTGTEQAGLTNDGLLKMLLEVLMVVSDADKEASSGSRSELQPHQIQVSRLLDSQGVHLDVCDVIQTIPSSWPLNLLSSFVARSCRRTLHTTHEGQIVKMLTLAENWDVKERTWAVLREEGFVVEESVEGEGGNDSESKGRDAVDVVLNEKSALLSSSDPPSVDVLPDSEGV</sequence>
<dbReference type="GO" id="GO:0006914">
    <property type="term" value="P:autophagy"/>
    <property type="evidence" value="ECO:0007669"/>
    <property type="project" value="TreeGrafter"/>
</dbReference>
<proteinExistence type="predicted"/>
<evidence type="ECO:0000259" key="2">
    <source>
        <dbReference type="Pfam" id="PF10366"/>
    </source>
</evidence>
<evidence type="ECO:0000256" key="1">
    <source>
        <dbReference type="SAM" id="MobiDB-lite"/>
    </source>
</evidence>
<feature type="region of interest" description="Disordered" evidence="1">
    <location>
        <begin position="323"/>
        <end position="355"/>
    </location>
</feature>
<dbReference type="PANTHER" id="PTHR12894:SF27">
    <property type="entry name" value="TRANSFORMING GROWTH FACTOR-BETA RECEPTOR-ASSOCIATED PROTEIN 1"/>
    <property type="match status" value="1"/>
</dbReference>
<dbReference type="GO" id="GO:0005737">
    <property type="term" value="C:cytoplasm"/>
    <property type="evidence" value="ECO:0007669"/>
    <property type="project" value="TreeGrafter"/>
</dbReference>
<feature type="compositionally biased region" description="Polar residues" evidence="1">
    <location>
        <begin position="328"/>
        <end position="337"/>
    </location>
</feature>
<accession>A0A9P5Q2E2</accession>
<protein>
    <recommendedName>
        <fullName evidence="2">Vacuolar sorting protein 39/Transforming growth factor beta receptor-associated domain-containing protein</fullName>
    </recommendedName>
</protein>
<dbReference type="Pfam" id="PF10366">
    <property type="entry name" value="Vps39_1"/>
    <property type="match status" value="1"/>
</dbReference>
<feature type="compositionally biased region" description="Low complexity" evidence="1">
    <location>
        <begin position="736"/>
        <end position="754"/>
    </location>
</feature>
<evidence type="ECO:0000313" key="3">
    <source>
        <dbReference type="EMBL" id="KAF9073468.1"/>
    </source>
</evidence>
<gene>
    <name evidence="3" type="ORF">BDP27DRAFT_1445084</name>
</gene>
<keyword evidence="4" id="KW-1185">Reference proteome</keyword>
<feature type="domain" description="Vacuolar sorting protein 39/Transforming growth factor beta receptor-associated" evidence="2">
    <location>
        <begin position="204"/>
        <end position="297"/>
    </location>
</feature>
<evidence type="ECO:0000313" key="4">
    <source>
        <dbReference type="Proteomes" id="UP000772434"/>
    </source>
</evidence>
<feature type="region of interest" description="Disordered" evidence="1">
    <location>
        <begin position="735"/>
        <end position="754"/>
    </location>
</feature>